<dbReference type="GO" id="GO:0005737">
    <property type="term" value="C:cytoplasm"/>
    <property type="evidence" value="ECO:0007669"/>
    <property type="project" value="UniProtKB-ARBA"/>
</dbReference>
<dbReference type="InterPro" id="IPR003593">
    <property type="entry name" value="AAA+_ATPase"/>
</dbReference>
<evidence type="ECO:0000313" key="14">
    <source>
        <dbReference type="EMBL" id="KAK2616712.1"/>
    </source>
</evidence>
<dbReference type="AlphaFoldDB" id="A0AAJ0CZ45"/>
<evidence type="ECO:0000259" key="13">
    <source>
        <dbReference type="PROSITE" id="PS50929"/>
    </source>
</evidence>
<dbReference type="EMBL" id="JASWJB010000003">
    <property type="protein sequence ID" value="KAK2616712.1"/>
    <property type="molecule type" value="Genomic_DNA"/>
</dbReference>
<evidence type="ECO:0000256" key="9">
    <source>
        <dbReference type="ARBA" id="ARBA00023136"/>
    </source>
</evidence>
<dbReference type="GO" id="GO:0140359">
    <property type="term" value="F:ABC-type transporter activity"/>
    <property type="evidence" value="ECO:0007669"/>
    <property type="project" value="InterPro"/>
</dbReference>
<dbReference type="FunFam" id="1.20.1560.10:FF:000013">
    <property type="entry name" value="ABC transporter C family member 2"/>
    <property type="match status" value="1"/>
</dbReference>
<keyword evidence="2" id="KW-0813">Transport</keyword>
<feature type="domain" description="ABC transporter" evidence="12">
    <location>
        <begin position="400"/>
        <end position="621"/>
    </location>
</feature>
<feature type="transmembrane region" description="Helical" evidence="11">
    <location>
        <begin position="807"/>
        <end position="828"/>
    </location>
</feature>
<feature type="domain" description="ABC transmembrane type-1" evidence="13">
    <location>
        <begin position="96"/>
        <end position="361"/>
    </location>
</feature>
<evidence type="ECO:0000313" key="15">
    <source>
        <dbReference type="Proteomes" id="UP001251528"/>
    </source>
</evidence>
<dbReference type="Pfam" id="PF00664">
    <property type="entry name" value="ABC_membrane"/>
    <property type="match status" value="2"/>
</dbReference>
<feature type="transmembrane region" description="Helical" evidence="11">
    <location>
        <begin position="917"/>
        <end position="936"/>
    </location>
</feature>
<dbReference type="PANTHER" id="PTHR24223">
    <property type="entry name" value="ATP-BINDING CASSETTE SUB-FAMILY C"/>
    <property type="match status" value="1"/>
</dbReference>
<keyword evidence="4 11" id="KW-0812">Transmembrane</keyword>
<evidence type="ECO:0000256" key="10">
    <source>
        <dbReference type="SAM" id="MobiDB-lite"/>
    </source>
</evidence>
<evidence type="ECO:0000256" key="7">
    <source>
        <dbReference type="ARBA" id="ARBA00022840"/>
    </source>
</evidence>
<evidence type="ECO:0000256" key="4">
    <source>
        <dbReference type="ARBA" id="ARBA00022692"/>
    </source>
</evidence>
<gene>
    <name evidence="14" type="ORF">QQS21_000324</name>
</gene>
<keyword evidence="6" id="KW-0547">Nucleotide-binding</keyword>
<reference evidence="14" key="1">
    <citation type="submission" date="2023-06" db="EMBL/GenBank/DDBJ databases">
        <title>Conoideocrella luteorostrata (Hypocreales: Clavicipitaceae), a potential biocontrol fungus for elongate hemlock scale in United States Christmas tree production areas.</title>
        <authorList>
            <person name="Barrett H."/>
            <person name="Lovett B."/>
            <person name="Macias A.M."/>
            <person name="Stajich J.E."/>
            <person name="Kasson M.T."/>
        </authorList>
    </citation>
    <scope>NUCLEOTIDE SEQUENCE</scope>
    <source>
        <strain evidence="14">ARSEF 14590</strain>
    </source>
</reference>
<dbReference type="SUPFAM" id="SSF90123">
    <property type="entry name" value="ABC transporter transmembrane region"/>
    <property type="match status" value="2"/>
</dbReference>
<dbReference type="CDD" id="cd18580">
    <property type="entry name" value="ABC_6TM_ABCC_D2"/>
    <property type="match status" value="1"/>
</dbReference>
<dbReference type="InterPro" id="IPR050173">
    <property type="entry name" value="ABC_transporter_C-like"/>
</dbReference>
<keyword evidence="15" id="KW-1185">Reference proteome</keyword>
<evidence type="ECO:0000256" key="3">
    <source>
        <dbReference type="ARBA" id="ARBA00022475"/>
    </source>
</evidence>
<dbReference type="InterPro" id="IPR036640">
    <property type="entry name" value="ABC1_TM_sf"/>
</dbReference>
<dbReference type="InterPro" id="IPR044746">
    <property type="entry name" value="ABCC_6TM_D1"/>
</dbReference>
<evidence type="ECO:0008006" key="16">
    <source>
        <dbReference type="Google" id="ProtNLM"/>
    </source>
</evidence>
<feature type="transmembrane region" description="Helical" evidence="11">
    <location>
        <begin position="94"/>
        <end position="115"/>
    </location>
</feature>
<evidence type="ECO:0000256" key="6">
    <source>
        <dbReference type="ARBA" id="ARBA00022741"/>
    </source>
</evidence>
<dbReference type="GO" id="GO:0005524">
    <property type="term" value="F:ATP binding"/>
    <property type="evidence" value="ECO:0007669"/>
    <property type="project" value="UniProtKB-KW"/>
</dbReference>
<dbReference type="CDD" id="cd03250">
    <property type="entry name" value="ABCC_MRP_domain1"/>
    <property type="match status" value="1"/>
</dbReference>
<feature type="domain" description="ABC transporter" evidence="12">
    <location>
        <begin position="1012"/>
        <end position="1247"/>
    </location>
</feature>
<feature type="transmembrane region" description="Helical" evidence="11">
    <location>
        <begin position="213"/>
        <end position="240"/>
    </location>
</feature>
<feature type="transmembrane region" description="Helical" evidence="11">
    <location>
        <begin position="338"/>
        <end position="357"/>
    </location>
</feature>
<dbReference type="InterPro" id="IPR017871">
    <property type="entry name" value="ABC_transporter-like_CS"/>
</dbReference>
<proteinExistence type="predicted"/>
<dbReference type="Gene3D" id="3.40.50.300">
    <property type="entry name" value="P-loop containing nucleotide triphosphate hydrolases"/>
    <property type="match status" value="2"/>
</dbReference>
<keyword evidence="3" id="KW-1003">Cell membrane</keyword>
<dbReference type="PROSITE" id="PS50893">
    <property type="entry name" value="ABC_TRANSPORTER_2"/>
    <property type="match status" value="2"/>
</dbReference>
<dbReference type="SUPFAM" id="SSF52540">
    <property type="entry name" value="P-loop containing nucleoside triphosphate hydrolases"/>
    <property type="match status" value="2"/>
</dbReference>
<evidence type="ECO:0000256" key="11">
    <source>
        <dbReference type="SAM" id="Phobius"/>
    </source>
</evidence>
<evidence type="ECO:0000256" key="5">
    <source>
        <dbReference type="ARBA" id="ARBA00022737"/>
    </source>
</evidence>
<feature type="domain" description="ABC transmembrane type-1" evidence="13">
    <location>
        <begin position="696"/>
        <end position="975"/>
    </location>
</feature>
<dbReference type="InterPro" id="IPR044726">
    <property type="entry name" value="ABCC_6TM_D2"/>
</dbReference>
<dbReference type="SMART" id="SM00382">
    <property type="entry name" value="AAA"/>
    <property type="match status" value="2"/>
</dbReference>
<dbReference type="InterPro" id="IPR003439">
    <property type="entry name" value="ABC_transporter-like_ATP-bd"/>
</dbReference>
<feature type="transmembrane region" description="Helical" evidence="11">
    <location>
        <begin position="127"/>
        <end position="145"/>
    </location>
</feature>
<dbReference type="InterPro" id="IPR011527">
    <property type="entry name" value="ABC1_TM_dom"/>
</dbReference>
<keyword evidence="7" id="KW-0067">ATP-binding</keyword>
<comment type="caution">
    <text evidence="14">The sequence shown here is derived from an EMBL/GenBank/DDBJ whole genome shotgun (WGS) entry which is preliminary data.</text>
</comment>
<dbReference type="PROSITE" id="PS50929">
    <property type="entry name" value="ABC_TM1F"/>
    <property type="match status" value="2"/>
</dbReference>
<feature type="transmembrane region" description="Helical" evidence="11">
    <location>
        <begin position="728"/>
        <end position="755"/>
    </location>
</feature>
<accession>A0AAJ0CZ45</accession>
<feature type="transmembrane region" description="Helical" evidence="11">
    <location>
        <begin position="304"/>
        <end position="332"/>
    </location>
</feature>
<dbReference type="GO" id="GO:0016887">
    <property type="term" value="F:ATP hydrolysis activity"/>
    <property type="evidence" value="ECO:0007669"/>
    <property type="project" value="InterPro"/>
</dbReference>
<evidence type="ECO:0000256" key="1">
    <source>
        <dbReference type="ARBA" id="ARBA00004651"/>
    </source>
</evidence>
<organism evidence="14 15">
    <name type="scientific">Conoideocrella luteorostrata</name>
    <dbReference type="NCBI Taxonomy" id="1105319"/>
    <lineage>
        <taxon>Eukaryota</taxon>
        <taxon>Fungi</taxon>
        <taxon>Dikarya</taxon>
        <taxon>Ascomycota</taxon>
        <taxon>Pezizomycotina</taxon>
        <taxon>Sordariomycetes</taxon>
        <taxon>Hypocreomycetidae</taxon>
        <taxon>Hypocreales</taxon>
        <taxon>Clavicipitaceae</taxon>
        <taxon>Conoideocrella</taxon>
    </lineage>
</organism>
<dbReference type="PROSITE" id="PS00211">
    <property type="entry name" value="ABC_TRANSPORTER_1"/>
    <property type="match status" value="1"/>
</dbReference>
<dbReference type="FunFam" id="3.40.50.300:FF:000630">
    <property type="entry name" value="ATP-binding cassette (ABC) transporter, putative"/>
    <property type="match status" value="1"/>
</dbReference>
<evidence type="ECO:0000256" key="2">
    <source>
        <dbReference type="ARBA" id="ARBA00022448"/>
    </source>
</evidence>
<feature type="region of interest" description="Disordered" evidence="10">
    <location>
        <begin position="625"/>
        <end position="667"/>
    </location>
</feature>
<sequence length="1272" mass="137846">MAAQERPTDSQELQHQDHVRDSNVANDPLLYSVSPVQWWLGRLVSRICKAKTMEDDWLPVFSCASARLRDVATPLQAKHSAALKFLMQKHTGGMLLAGAILETLSAAATIGSPLLLHKLLENPHKPLLAWGLVLVTLAATVFGRAKDQLCRVHYAWMELMLRSAIFEKSIKLSPAARAKHPPERIINMSSVDADNLANYMLKVHDVWSAPLQIVGIAVLTVTIMGPTALFGFALVLVVFASQSWANKGMRSAQMAYIMTNDSRLGALRELLYGISSVKALGYEMIFRRRISEFRTKQTGALRKYLVLSFAYFTAVNQAVSGFAAGVAFLAYYLMGHDLTAAVVFPALTYFGMLYQPISNASLAITRQFATWPSFCRVRDFLKAEESLLAEKKHEEMEGLIIFQEASFSHAAPKDESSTASPVLRVGDLKIAPKQLTIVVGSTGAGKSTFLRAILGDIATESGSCSVSGNVSYLAQDAWVFSGTLQENIVFASPFDATRYYAILEACGLHEDFGTGSTAIGESGNNLSGGQRARIALARALYSDSDILLLDDPFAAVDAKTRQLLFKTIRALEKTVVLVTLHQSFIPRCDHAVVVEDNKVVWSGTGTDFVATPELWGKYRQTADTHMNESSDPIDESDGDTSSGEETQPETASVSVTHETKSTDEDVFEEEERAKGAVSFDTLKFYASCAGGLLDVVLIGALTALLTGAKTMSSYWFVWWIDDAFHLKGGQYLGTFIGLTVSPGLIAALLGVVLVFSSLRASRTIHGTIVENVLCAPISYFSRQPVGRILNRFTHDVMSMDVFIMNSIDGIIAAGSALIAAVALVAAAAPVTLAAAIPSVLVACWYQLQFAVAAREVQRSASILHSPVLSIVSESLRGISSVRAFRADGFMSDKHDQALDTYMSAVICRKSLDTWVTFRAELSTVLLLLVTAMLVVYTDPNSSVGLTGTQAGLALSNATTISRSIYLFTWAITELQIEMNSIERLKTYFKSIPRERNHSDDAAPKPPKEFDAIRYKNVSVVYSGRLSPALDSVTLTINRGERVGIIGRTGSGKSTLISTLARLVDVSSGNITIGDTDISSVDPQKLRSALVCTLSQQPLLFKGTIRENLDPASCHSDEALLEALKVCHLSPSLVSSAEELSRELASEALDLSAGQRQLICAARVLLMKPQILLVDEASANVDFTADAALQDALEALPAGTTVVSVAHRAATLTWMDRIITMDSGRIVESGAPEELLKQQDSYFYQVIAREGEGAVHSALAAAGKLRENRLASL</sequence>
<feature type="transmembrane region" description="Helical" evidence="11">
    <location>
        <begin position="834"/>
        <end position="853"/>
    </location>
</feature>
<name>A0AAJ0CZ45_9HYPO</name>
<dbReference type="GO" id="GO:0005886">
    <property type="term" value="C:plasma membrane"/>
    <property type="evidence" value="ECO:0007669"/>
    <property type="project" value="UniProtKB-SubCell"/>
</dbReference>
<feature type="transmembrane region" description="Helical" evidence="11">
    <location>
        <begin position="684"/>
        <end position="708"/>
    </location>
</feature>
<protein>
    <recommendedName>
        <fullName evidence="16">P-loop containing nucleoside triphosphate hydrolase protein</fullName>
    </recommendedName>
</protein>
<evidence type="ECO:0000259" key="12">
    <source>
        <dbReference type="PROSITE" id="PS50893"/>
    </source>
</evidence>
<keyword evidence="9 11" id="KW-0472">Membrane</keyword>
<evidence type="ECO:0000256" key="8">
    <source>
        <dbReference type="ARBA" id="ARBA00022989"/>
    </source>
</evidence>
<dbReference type="Gene3D" id="1.20.1560.10">
    <property type="entry name" value="ABC transporter type 1, transmembrane domain"/>
    <property type="match status" value="2"/>
</dbReference>
<dbReference type="Proteomes" id="UP001251528">
    <property type="component" value="Unassembled WGS sequence"/>
</dbReference>
<dbReference type="CDD" id="cd18579">
    <property type="entry name" value="ABC_6TM_ABCC_D1"/>
    <property type="match status" value="1"/>
</dbReference>
<feature type="compositionally biased region" description="Polar residues" evidence="10">
    <location>
        <begin position="639"/>
        <end position="656"/>
    </location>
</feature>
<comment type="subcellular location">
    <subcellularLocation>
        <location evidence="1">Cell membrane</location>
        <topology evidence="1">Multi-pass membrane protein</topology>
    </subcellularLocation>
</comment>
<dbReference type="InterPro" id="IPR027417">
    <property type="entry name" value="P-loop_NTPase"/>
</dbReference>
<dbReference type="Pfam" id="PF00005">
    <property type="entry name" value="ABC_tran"/>
    <property type="match status" value="2"/>
</dbReference>
<keyword evidence="8 11" id="KW-1133">Transmembrane helix</keyword>
<keyword evidence="5" id="KW-0677">Repeat</keyword>